<reference evidence="2 4" key="2">
    <citation type="submission" date="2018-08" db="EMBL/GenBank/DDBJ databases">
        <title>Genomic Encyclopedia of Archaeal and Bacterial Type Strains, Phase II (KMG-II): from individual species to whole genera.</title>
        <authorList>
            <person name="Goeker M."/>
        </authorList>
    </citation>
    <scope>NUCLEOTIDE SEQUENCE [LARGE SCALE GENOMIC DNA]</scope>
    <source>
        <strain evidence="2 4">DSM 2261</strain>
    </source>
</reference>
<organism evidence="1 3">
    <name type="scientific">Archangium gephyra</name>
    <dbReference type="NCBI Taxonomy" id="48"/>
    <lineage>
        <taxon>Bacteria</taxon>
        <taxon>Pseudomonadati</taxon>
        <taxon>Myxococcota</taxon>
        <taxon>Myxococcia</taxon>
        <taxon>Myxococcales</taxon>
        <taxon>Cystobacterineae</taxon>
        <taxon>Archangiaceae</taxon>
        <taxon>Archangium</taxon>
    </lineage>
</organism>
<evidence type="ECO:0000313" key="3">
    <source>
        <dbReference type="Proteomes" id="UP000035579"/>
    </source>
</evidence>
<name>A0AAC8QAA2_9BACT</name>
<dbReference type="Proteomes" id="UP000256345">
    <property type="component" value="Unassembled WGS sequence"/>
</dbReference>
<evidence type="ECO:0000313" key="1">
    <source>
        <dbReference type="EMBL" id="AKJ04030.1"/>
    </source>
</evidence>
<dbReference type="EMBL" id="CP011509">
    <property type="protein sequence ID" value="AKJ04030.1"/>
    <property type="molecule type" value="Genomic_DNA"/>
</dbReference>
<dbReference type="Proteomes" id="UP000035579">
    <property type="component" value="Chromosome"/>
</dbReference>
<protein>
    <submittedName>
        <fullName evidence="1">Uncharacterized protein</fullName>
    </submittedName>
</protein>
<dbReference type="KEGG" id="age:AA314_05656"/>
<evidence type="ECO:0000313" key="2">
    <source>
        <dbReference type="EMBL" id="REG37886.1"/>
    </source>
</evidence>
<dbReference type="AlphaFoldDB" id="A0AAC8QAA2"/>
<accession>A0AAC8QAA2</accession>
<reference evidence="1 3" key="1">
    <citation type="submission" date="2015-05" db="EMBL/GenBank/DDBJ databases">
        <title>Genome assembly of Archangium gephyra DSM 2261.</title>
        <authorList>
            <person name="Sharma G."/>
            <person name="Subramanian S."/>
        </authorList>
    </citation>
    <scope>NUCLEOTIDE SEQUENCE [LARGE SCALE GENOMIC DNA]</scope>
    <source>
        <strain evidence="1 3">DSM 2261</strain>
    </source>
</reference>
<proteinExistence type="predicted"/>
<dbReference type="EMBL" id="QUMU01000001">
    <property type="protein sequence ID" value="REG37886.1"/>
    <property type="molecule type" value="Genomic_DNA"/>
</dbReference>
<gene>
    <name evidence="1" type="ORF">AA314_05656</name>
    <name evidence="2" type="ORF">ATI61_101875</name>
</gene>
<sequence>MDSERAARYASLSPEEFVKTRFYTEEIGVLDHISDGLTKVNSMLGVKNNSSDERPVRPAISEDGRTVISRAYYNDVNYHQLTQPRQNLQMYCEAARRGQWNGVRRYTDDPIAAAQSDLFAVYTETELQVFDNLQRQNGDSGYAPAEAELAATAAAIATRRAATRNELIASAYAGSGFRKAIDEGAFGVFRCDEATSSWSVSVLPLKFYPSLDVPSILVGIRQFRAEE</sequence>
<evidence type="ECO:0000313" key="4">
    <source>
        <dbReference type="Proteomes" id="UP000256345"/>
    </source>
</evidence>
<keyword evidence="4" id="KW-1185">Reference proteome</keyword>